<evidence type="ECO:0000256" key="6">
    <source>
        <dbReference type="ARBA" id="ARBA00024867"/>
    </source>
</evidence>
<dbReference type="SMART" id="SM00448">
    <property type="entry name" value="REC"/>
    <property type="match status" value="1"/>
</dbReference>
<dbReference type="GO" id="GO:0000160">
    <property type="term" value="P:phosphorelay signal transduction system"/>
    <property type="evidence" value="ECO:0007669"/>
    <property type="project" value="InterPro"/>
</dbReference>
<dbReference type="InterPro" id="IPR011006">
    <property type="entry name" value="CheY-like_superfamily"/>
</dbReference>
<proteinExistence type="predicted"/>
<dbReference type="PANTHER" id="PTHR43214">
    <property type="entry name" value="TWO-COMPONENT RESPONSE REGULATOR"/>
    <property type="match status" value="1"/>
</dbReference>
<dbReference type="GO" id="GO:0006355">
    <property type="term" value="P:regulation of DNA-templated transcription"/>
    <property type="evidence" value="ECO:0007669"/>
    <property type="project" value="InterPro"/>
</dbReference>
<protein>
    <recommendedName>
        <fullName evidence="1">Stage 0 sporulation protein A homolog</fullName>
    </recommendedName>
</protein>
<dbReference type="SMART" id="SM00421">
    <property type="entry name" value="HTH_LUXR"/>
    <property type="match status" value="1"/>
</dbReference>
<dbReference type="PROSITE" id="PS50043">
    <property type="entry name" value="HTH_LUXR_2"/>
    <property type="match status" value="1"/>
</dbReference>
<evidence type="ECO:0000256" key="3">
    <source>
        <dbReference type="ARBA" id="ARBA00023015"/>
    </source>
</evidence>
<keyword evidence="2 7" id="KW-0597">Phosphoprotein</keyword>
<keyword evidence="5" id="KW-0804">Transcription</keyword>
<feature type="domain" description="Response regulatory" evidence="9">
    <location>
        <begin position="6"/>
        <end position="122"/>
    </location>
</feature>
<evidence type="ECO:0000256" key="7">
    <source>
        <dbReference type="PROSITE-ProRule" id="PRU00169"/>
    </source>
</evidence>
<dbReference type="InterPro" id="IPR001789">
    <property type="entry name" value="Sig_transdc_resp-reg_receiver"/>
</dbReference>
<dbReference type="AlphaFoldDB" id="A0A1W1VZV0"/>
<dbReference type="OrthoDB" id="9779069at2"/>
<dbReference type="Pfam" id="PF00196">
    <property type="entry name" value="GerE"/>
    <property type="match status" value="1"/>
</dbReference>
<dbReference type="Gene3D" id="3.40.50.2300">
    <property type="match status" value="1"/>
</dbReference>
<feature type="modified residue" description="4-aspartylphosphate" evidence="7">
    <location>
        <position position="57"/>
    </location>
</feature>
<dbReference type="PRINTS" id="PR00038">
    <property type="entry name" value="HTHLUXR"/>
</dbReference>
<evidence type="ECO:0000256" key="2">
    <source>
        <dbReference type="ARBA" id="ARBA00022553"/>
    </source>
</evidence>
<dbReference type="SUPFAM" id="SSF52172">
    <property type="entry name" value="CheY-like"/>
    <property type="match status" value="1"/>
</dbReference>
<evidence type="ECO:0000259" key="8">
    <source>
        <dbReference type="PROSITE" id="PS50043"/>
    </source>
</evidence>
<dbReference type="CDD" id="cd06170">
    <property type="entry name" value="LuxR_C_like"/>
    <property type="match status" value="1"/>
</dbReference>
<evidence type="ECO:0000256" key="5">
    <source>
        <dbReference type="ARBA" id="ARBA00023163"/>
    </source>
</evidence>
<dbReference type="RefSeq" id="WP_084666248.1">
    <property type="nucleotide sequence ID" value="NZ_LT838272.1"/>
</dbReference>
<keyword evidence="11" id="KW-1185">Reference proteome</keyword>
<reference evidence="10 11" key="1">
    <citation type="submission" date="2017-04" db="EMBL/GenBank/DDBJ databases">
        <authorList>
            <person name="Afonso C.L."/>
            <person name="Miller P.J."/>
            <person name="Scott M.A."/>
            <person name="Spackman E."/>
            <person name="Goraichik I."/>
            <person name="Dimitrov K.M."/>
            <person name="Suarez D.L."/>
            <person name="Swayne D.E."/>
        </authorList>
    </citation>
    <scope>NUCLEOTIDE SEQUENCE [LARGE SCALE GENOMIC DNA]</scope>
    <source>
        <strain evidence="10 11">ToBE</strain>
    </source>
</reference>
<evidence type="ECO:0000256" key="1">
    <source>
        <dbReference type="ARBA" id="ARBA00018672"/>
    </source>
</evidence>
<sequence length="213" mass="24142">MACNLRILLVDDHTLIRKGLRALMAEWEGFEVVGEARDGEEAVELALELRPNIVLMDIYMPRLDGLEATRRLKTLLPESKVVILTVDDNPETLLAALEAGAKGYLLKTVEPQQLYYLLQEVARGEMTLTPALIKKMLPRLTRTPTLNSLSAREKEVLELVAQGFTNREIAQKLYISENTVKNHLRSILEKLQTKNRLQAVQYALQQGWIKAPK</sequence>
<evidence type="ECO:0000313" key="10">
    <source>
        <dbReference type="EMBL" id="SMB98868.1"/>
    </source>
</evidence>
<dbReference type="Pfam" id="PF00072">
    <property type="entry name" value="Response_reg"/>
    <property type="match status" value="1"/>
</dbReference>
<dbReference type="Proteomes" id="UP000192569">
    <property type="component" value="Chromosome I"/>
</dbReference>
<evidence type="ECO:0000313" key="11">
    <source>
        <dbReference type="Proteomes" id="UP000192569"/>
    </source>
</evidence>
<dbReference type="PROSITE" id="PS00622">
    <property type="entry name" value="HTH_LUXR_1"/>
    <property type="match status" value="1"/>
</dbReference>
<dbReference type="GO" id="GO:0003677">
    <property type="term" value="F:DNA binding"/>
    <property type="evidence" value="ECO:0007669"/>
    <property type="project" value="UniProtKB-KW"/>
</dbReference>
<dbReference type="EMBL" id="LT838272">
    <property type="protein sequence ID" value="SMB98868.1"/>
    <property type="molecule type" value="Genomic_DNA"/>
</dbReference>
<name>A0A1W1VZV0_9FIRM</name>
<organism evidence="10 11">
    <name type="scientific">Thermanaeromonas toyohensis ToBE</name>
    <dbReference type="NCBI Taxonomy" id="698762"/>
    <lineage>
        <taxon>Bacteria</taxon>
        <taxon>Bacillati</taxon>
        <taxon>Bacillota</taxon>
        <taxon>Clostridia</taxon>
        <taxon>Neomoorellales</taxon>
        <taxon>Neomoorellaceae</taxon>
        <taxon>Thermanaeromonas</taxon>
    </lineage>
</organism>
<keyword evidence="4" id="KW-0238">DNA-binding</keyword>
<dbReference type="InterPro" id="IPR058245">
    <property type="entry name" value="NreC/VraR/RcsB-like_REC"/>
</dbReference>
<feature type="domain" description="HTH luxR-type" evidence="8">
    <location>
        <begin position="142"/>
        <end position="207"/>
    </location>
</feature>
<evidence type="ECO:0000259" key="9">
    <source>
        <dbReference type="PROSITE" id="PS50110"/>
    </source>
</evidence>
<keyword evidence="3" id="KW-0805">Transcription regulation</keyword>
<dbReference type="PROSITE" id="PS50110">
    <property type="entry name" value="RESPONSE_REGULATORY"/>
    <property type="match status" value="1"/>
</dbReference>
<dbReference type="CDD" id="cd17535">
    <property type="entry name" value="REC_NarL-like"/>
    <property type="match status" value="1"/>
</dbReference>
<comment type="function">
    <text evidence="6">May play the central regulatory role in sporulation. It may be an element of the effector pathway responsible for the activation of sporulation genes in response to nutritional stress. Spo0A may act in concert with spo0H (a sigma factor) to control the expression of some genes that are critical to the sporulation process.</text>
</comment>
<accession>A0A1W1VZV0</accession>
<evidence type="ECO:0000256" key="4">
    <source>
        <dbReference type="ARBA" id="ARBA00023125"/>
    </source>
</evidence>
<gene>
    <name evidence="10" type="ORF">SAMN00808754_2598</name>
</gene>
<dbReference type="InterPro" id="IPR039420">
    <property type="entry name" value="WalR-like"/>
</dbReference>
<dbReference type="InterPro" id="IPR000792">
    <property type="entry name" value="Tscrpt_reg_LuxR_C"/>
</dbReference>
<dbReference type="STRING" id="698762.SAMN00808754_2598"/>